<organism evidence="1 2">
    <name type="scientific">Eleginops maclovinus</name>
    <name type="common">Patagonian blennie</name>
    <name type="synonym">Eleginus maclovinus</name>
    <dbReference type="NCBI Taxonomy" id="56733"/>
    <lineage>
        <taxon>Eukaryota</taxon>
        <taxon>Metazoa</taxon>
        <taxon>Chordata</taxon>
        <taxon>Craniata</taxon>
        <taxon>Vertebrata</taxon>
        <taxon>Euteleostomi</taxon>
        <taxon>Actinopterygii</taxon>
        <taxon>Neopterygii</taxon>
        <taxon>Teleostei</taxon>
        <taxon>Neoteleostei</taxon>
        <taxon>Acanthomorphata</taxon>
        <taxon>Eupercaria</taxon>
        <taxon>Perciformes</taxon>
        <taxon>Notothenioidei</taxon>
        <taxon>Eleginopidae</taxon>
        <taxon>Eleginops</taxon>
    </lineage>
</organism>
<gene>
    <name evidence="1" type="ORF">PBY51_019586</name>
</gene>
<dbReference type="Proteomes" id="UP001346869">
    <property type="component" value="Unassembled WGS sequence"/>
</dbReference>
<sequence>MSISLMKRYQQKPHQNHH</sequence>
<proteinExistence type="predicted"/>
<evidence type="ECO:0000313" key="1">
    <source>
        <dbReference type="EMBL" id="KAK5874658.1"/>
    </source>
</evidence>
<dbReference type="EMBL" id="JAUZQC010000003">
    <property type="protein sequence ID" value="KAK5874658.1"/>
    <property type="molecule type" value="Genomic_DNA"/>
</dbReference>
<dbReference type="AlphaFoldDB" id="A0AAN8AYT5"/>
<keyword evidence="2" id="KW-1185">Reference proteome</keyword>
<comment type="caution">
    <text evidence="1">The sequence shown here is derived from an EMBL/GenBank/DDBJ whole genome shotgun (WGS) entry which is preliminary data.</text>
</comment>
<reference evidence="1 2" key="2">
    <citation type="journal article" date="2023" name="Mol. Biol. Evol.">
        <title>Genomics of Secondarily Temperate Adaptation in the Only Non-Antarctic Icefish.</title>
        <authorList>
            <person name="Rivera-Colon A.G."/>
            <person name="Rayamajhi N."/>
            <person name="Minhas B.F."/>
            <person name="Madrigal G."/>
            <person name="Bilyk K.T."/>
            <person name="Yoon V."/>
            <person name="Hune M."/>
            <person name="Gregory S."/>
            <person name="Cheng C.H.C."/>
            <person name="Catchen J.M."/>
        </authorList>
    </citation>
    <scope>NUCLEOTIDE SEQUENCE [LARGE SCALE GENOMIC DNA]</scope>
    <source>
        <strain evidence="1">JMC-PN-2008</strain>
    </source>
</reference>
<accession>A0AAN8AYT5</accession>
<evidence type="ECO:0000313" key="2">
    <source>
        <dbReference type="Proteomes" id="UP001346869"/>
    </source>
</evidence>
<reference evidence="1 2" key="1">
    <citation type="journal article" date="2023" name="Genes (Basel)">
        <title>Chromosome-Level Genome Assembly and Circadian Gene Repertoire of the Patagonia Blennie Eleginops maclovinus-The Closest Ancestral Proxy of Antarctic Cryonotothenioids.</title>
        <authorList>
            <person name="Cheng C.C."/>
            <person name="Rivera-Colon A.G."/>
            <person name="Minhas B.F."/>
            <person name="Wilson L."/>
            <person name="Rayamajhi N."/>
            <person name="Vargas-Chacoff L."/>
            <person name="Catchen J.M."/>
        </authorList>
    </citation>
    <scope>NUCLEOTIDE SEQUENCE [LARGE SCALE GENOMIC DNA]</scope>
    <source>
        <strain evidence="1">JMC-PN-2008</strain>
    </source>
</reference>
<protein>
    <submittedName>
        <fullName evidence="1">Uncharacterized protein</fullName>
    </submittedName>
</protein>
<name>A0AAN8AYT5_ELEMC</name>